<dbReference type="Proteomes" id="UP001283361">
    <property type="component" value="Unassembled WGS sequence"/>
</dbReference>
<gene>
    <name evidence="1" type="ORF">RRG08_033377</name>
</gene>
<dbReference type="EMBL" id="JAWDGP010005163">
    <property type="protein sequence ID" value="KAK3759132.1"/>
    <property type="molecule type" value="Genomic_DNA"/>
</dbReference>
<comment type="caution">
    <text evidence="1">The sequence shown here is derived from an EMBL/GenBank/DDBJ whole genome shotgun (WGS) entry which is preliminary data.</text>
</comment>
<evidence type="ECO:0000313" key="2">
    <source>
        <dbReference type="Proteomes" id="UP001283361"/>
    </source>
</evidence>
<proteinExistence type="predicted"/>
<protein>
    <submittedName>
        <fullName evidence="1">Uncharacterized protein</fullName>
    </submittedName>
</protein>
<name>A0AAE0YZJ2_9GAST</name>
<sequence length="139" mass="15105">MLFSKKDLPPRILIAFDNLYILRQQTMNSLSKSMRTVRLDQQNVAIETAANMLAEAYDTAGCPTLQDQTERDAEASLNDISFTELVPVTGLDNNIIIDVPDLANGVDSFSCYLPPVNTKGDILPNGNLVANTALSTASD</sequence>
<keyword evidence="2" id="KW-1185">Reference proteome</keyword>
<organism evidence="1 2">
    <name type="scientific">Elysia crispata</name>
    <name type="common">lettuce slug</name>
    <dbReference type="NCBI Taxonomy" id="231223"/>
    <lineage>
        <taxon>Eukaryota</taxon>
        <taxon>Metazoa</taxon>
        <taxon>Spiralia</taxon>
        <taxon>Lophotrochozoa</taxon>
        <taxon>Mollusca</taxon>
        <taxon>Gastropoda</taxon>
        <taxon>Heterobranchia</taxon>
        <taxon>Euthyneura</taxon>
        <taxon>Panpulmonata</taxon>
        <taxon>Sacoglossa</taxon>
        <taxon>Placobranchoidea</taxon>
        <taxon>Plakobranchidae</taxon>
        <taxon>Elysia</taxon>
    </lineage>
</organism>
<evidence type="ECO:0000313" key="1">
    <source>
        <dbReference type="EMBL" id="KAK3759132.1"/>
    </source>
</evidence>
<dbReference type="AlphaFoldDB" id="A0AAE0YZJ2"/>
<accession>A0AAE0YZJ2</accession>
<reference evidence="1" key="1">
    <citation type="journal article" date="2023" name="G3 (Bethesda)">
        <title>A reference genome for the long-term kleptoplast-retaining sea slug Elysia crispata morphotype clarki.</title>
        <authorList>
            <person name="Eastman K.E."/>
            <person name="Pendleton A.L."/>
            <person name="Shaikh M.A."/>
            <person name="Suttiyut T."/>
            <person name="Ogas R."/>
            <person name="Tomko P."/>
            <person name="Gavelis G."/>
            <person name="Widhalm J.R."/>
            <person name="Wisecaver J.H."/>
        </authorList>
    </citation>
    <scope>NUCLEOTIDE SEQUENCE</scope>
    <source>
        <strain evidence="1">ECLA1</strain>
    </source>
</reference>